<evidence type="ECO:0000313" key="3">
    <source>
        <dbReference type="Proteomes" id="UP000314294"/>
    </source>
</evidence>
<gene>
    <name evidence="2" type="ORF">EYF80_066443</name>
</gene>
<proteinExistence type="predicted"/>
<keyword evidence="3" id="KW-1185">Reference proteome</keyword>
<accession>A0A4Z2E3D5</accession>
<comment type="caution">
    <text evidence="2">The sequence shown here is derived from an EMBL/GenBank/DDBJ whole genome shotgun (WGS) entry which is preliminary data.</text>
</comment>
<feature type="region of interest" description="Disordered" evidence="1">
    <location>
        <begin position="1"/>
        <end position="22"/>
    </location>
</feature>
<sequence>MGRRAVEVRTAESREKERAGRLTGRLTGQQVKTQHLSLVKEKIHMAEEAGAISHVPTVSRLDASGVNTLFLSRDRILRQARREFFCCVRCERTITHAHTHALTETQTLTYIHTHRQRHTHSHTHTLLHMHTHRQTHSLTHRMTDTHTH</sequence>
<dbReference type="AlphaFoldDB" id="A0A4Z2E3D5"/>
<dbReference type="EMBL" id="SRLO01018489">
    <property type="protein sequence ID" value="TNN23436.1"/>
    <property type="molecule type" value="Genomic_DNA"/>
</dbReference>
<name>A0A4Z2E3D5_9TELE</name>
<dbReference type="Proteomes" id="UP000314294">
    <property type="component" value="Unassembled WGS sequence"/>
</dbReference>
<reference evidence="2 3" key="1">
    <citation type="submission" date="2019-03" db="EMBL/GenBank/DDBJ databases">
        <title>First draft genome of Liparis tanakae, snailfish: a comprehensive survey of snailfish specific genes.</title>
        <authorList>
            <person name="Kim W."/>
            <person name="Song I."/>
            <person name="Jeong J.-H."/>
            <person name="Kim D."/>
            <person name="Kim S."/>
            <person name="Ryu S."/>
            <person name="Song J.Y."/>
            <person name="Lee S.K."/>
        </authorList>
    </citation>
    <scope>NUCLEOTIDE SEQUENCE [LARGE SCALE GENOMIC DNA]</scope>
    <source>
        <tissue evidence="2">Muscle</tissue>
    </source>
</reference>
<organism evidence="2 3">
    <name type="scientific">Liparis tanakae</name>
    <name type="common">Tanaka's snailfish</name>
    <dbReference type="NCBI Taxonomy" id="230148"/>
    <lineage>
        <taxon>Eukaryota</taxon>
        <taxon>Metazoa</taxon>
        <taxon>Chordata</taxon>
        <taxon>Craniata</taxon>
        <taxon>Vertebrata</taxon>
        <taxon>Euteleostomi</taxon>
        <taxon>Actinopterygii</taxon>
        <taxon>Neopterygii</taxon>
        <taxon>Teleostei</taxon>
        <taxon>Neoteleostei</taxon>
        <taxon>Acanthomorphata</taxon>
        <taxon>Eupercaria</taxon>
        <taxon>Perciformes</taxon>
        <taxon>Cottioidei</taxon>
        <taxon>Cottales</taxon>
        <taxon>Liparidae</taxon>
        <taxon>Liparis</taxon>
    </lineage>
</organism>
<evidence type="ECO:0000313" key="2">
    <source>
        <dbReference type="EMBL" id="TNN23436.1"/>
    </source>
</evidence>
<evidence type="ECO:0000256" key="1">
    <source>
        <dbReference type="SAM" id="MobiDB-lite"/>
    </source>
</evidence>
<feature type="compositionally biased region" description="Basic and acidic residues" evidence="1">
    <location>
        <begin position="1"/>
        <end position="20"/>
    </location>
</feature>
<protein>
    <submittedName>
        <fullName evidence="2">Uncharacterized protein</fullName>
    </submittedName>
</protein>